<organism evidence="4 5">
    <name type="scientific">Streptosporangium becharense</name>
    <dbReference type="NCBI Taxonomy" id="1816182"/>
    <lineage>
        <taxon>Bacteria</taxon>
        <taxon>Bacillati</taxon>
        <taxon>Actinomycetota</taxon>
        <taxon>Actinomycetes</taxon>
        <taxon>Streptosporangiales</taxon>
        <taxon>Streptosporangiaceae</taxon>
        <taxon>Streptosporangium</taxon>
    </lineage>
</organism>
<keyword evidence="2" id="KW-0560">Oxidoreductase</keyword>
<dbReference type="InterPro" id="IPR011032">
    <property type="entry name" value="GroES-like_sf"/>
</dbReference>
<evidence type="ECO:0000313" key="5">
    <source>
        <dbReference type="Proteomes" id="UP000540685"/>
    </source>
</evidence>
<dbReference type="CDD" id="cd05282">
    <property type="entry name" value="ETR_like"/>
    <property type="match status" value="1"/>
</dbReference>
<dbReference type="AlphaFoldDB" id="A0A7W9IC46"/>
<accession>A0A7W9IC46</accession>
<evidence type="ECO:0000256" key="2">
    <source>
        <dbReference type="ARBA" id="ARBA00023002"/>
    </source>
</evidence>
<feature type="domain" description="Enoyl reductase (ER)" evidence="3">
    <location>
        <begin position="10"/>
        <end position="325"/>
    </location>
</feature>
<dbReference type="GO" id="GO:0016651">
    <property type="term" value="F:oxidoreductase activity, acting on NAD(P)H"/>
    <property type="evidence" value="ECO:0007669"/>
    <property type="project" value="TreeGrafter"/>
</dbReference>
<dbReference type="InterPro" id="IPR020843">
    <property type="entry name" value="ER"/>
</dbReference>
<dbReference type="EMBL" id="JACHMP010000001">
    <property type="protein sequence ID" value="MBB5817418.1"/>
    <property type="molecule type" value="Genomic_DNA"/>
</dbReference>
<dbReference type="SUPFAM" id="SSF50129">
    <property type="entry name" value="GroES-like"/>
    <property type="match status" value="1"/>
</dbReference>
<dbReference type="Gene3D" id="3.40.50.720">
    <property type="entry name" value="NAD(P)-binding Rossmann-like Domain"/>
    <property type="match status" value="1"/>
</dbReference>
<dbReference type="GO" id="GO:0070402">
    <property type="term" value="F:NADPH binding"/>
    <property type="evidence" value="ECO:0007669"/>
    <property type="project" value="TreeGrafter"/>
</dbReference>
<dbReference type="SMART" id="SM00829">
    <property type="entry name" value="PKS_ER"/>
    <property type="match status" value="1"/>
</dbReference>
<evidence type="ECO:0000313" key="4">
    <source>
        <dbReference type="EMBL" id="MBB5817418.1"/>
    </source>
</evidence>
<dbReference type="Pfam" id="PF08240">
    <property type="entry name" value="ADH_N"/>
    <property type="match status" value="1"/>
</dbReference>
<dbReference type="PANTHER" id="PTHR48106:SF18">
    <property type="entry name" value="QUINONE OXIDOREDUCTASE PIG3"/>
    <property type="match status" value="1"/>
</dbReference>
<sequence>MRRAIARAFGPAAEVVEVESYTPPPPQEGEVRVRMTAATVNPSDLVTISGAYRSRTVLPLVPGFEGVGVVERTGPGVTGLRPGDRVLPIGSAGAWQQVKTTAAHWCFRVRPELTDAQAALSYINPLTALRMVEEFVDPLGRPVVAVNAARSAIAVILARLLRRRGVHAVGLVRGPADPAPPVSSAGEPWSAVLSTDAPDWPAELTRLTGGGPGVAFDAVGGEEGEQLALLTRARGTLVHYGLLSGRPLPPDLARRRPDLRVALYMLRSWVHTADHPSIQRALDEAGELVLRGDVATPVQEEFPLEGVRDAIVASTTRASLGKVLILP</sequence>
<dbReference type="Proteomes" id="UP000540685">
    <property type="component" value="Unassembled WGS sequence"/>
</dbReference>
<gene>
    <name evidence="4" type="ORF">F4562_000480</name>
</gene>
<dbReference type="PANTHER" id="PTHR48106">
    <property type="entry name" value="QUINONE OXIDOREDUCTASE PIG3-RELATED"/>
    <property type="match status" value="1"/>
</dbReference>
<dbReference type="Gene3D" id="3.90.180.10">
    <property type="entry name" value="Medium-chain alcohol dehydrogenases, catalytic domain"/>
    <property type="match status" value="1"/>
</dbReference>
<dbReference type="InterPro" id="IPR036291">
    <property type="entry name" value="NAD(P)-bd_dom_sf"/>
</dbReference>
<dbReference type="SUPFAM" id="SSF51735">
    <property type="entry name" value="NAD(P)-binding Rossmann-fold domains"/>
    <property type="match status" value="1"/>
</dbReference>
<comment type="caution">
    <text evidence="4">The sequence shown here is derived from an EMBL/GenBank/DDBJ whole genome shotgun (WGS) entry which is preliminary data.</text>
</comment>
<dbReference type="RefSeq" id="WP_184540573.1">
    <property type="nucleotide sequence ID" value="NZ_JACHMP010000001.1"/>
</dbReference>
<reference evidence="4 5" key="1">
    <citation type="submission" date="2020-08" db="EMBL/GenBank/DDBJ databases">
        <title>Sequencing the genomes of 1000 actinobacteria strains.</title>
        <authorList>
            <person name="Klenk H.-P."/>
        </authorList>
    </citation>
    <scope>NUCLEOTIDE SEQUENCE [LARGE SCALE GENOMIC DNA]</scope>
    <source>
        <strain evidence="4 5">DSM 46887</strain>
    </source>
</reference>
<dbReference type="InterPro" id="IPR013154">
    <property type="entry name" value="ADH-like_N"/>
</dbReference>
<protein>
    <submittedName>
        <fullName evidence="4">NADPH:quinone reductase-like Zn-dependent oxidoreductase</fullName>
    </submittedName>
</protein>
<name>A0A7W9IC46_9ACTN</name>
<keyword evidence="1" id="KW-0521">NADP</keyword>
<evidence type="ECO:0000259" key="3">
    <source>
        <dbReference type="SMART" id="SM00829"/>
    </source>
</evidence>
<evidence type="ECO:0000256" key="1">
    <source>
        <dbReference type="ARBA" id="ARBA00022857"/>
    </source>
</evidence>
<dbReference type="Pfam" id="PF13602">
    <property type="entry name" value="ADH_zinc_N_2"/>
    <property type="match status" value="1"/>
</dbReference>
<proteinExistence type="predicted"/>
<keyword evidence="5" id="KW-1185">Reference proteome</keyword>